<evidence type="ECO:0000256" key="7">
    <source>
        <dbReference type="ARBA" id="ARBA00023065"/>
    </source>
</evidence>
<evidence type="ECO:0000256" key="1">
    <source>
        <dbReference type="ARBA" id="ARBA00004571"/>
    </source>
</evidence>
<evidence type="ECO:0000256" key="14">
    <source>
        <dbReference type="SAM" id="SignalP"/>
    </source>
</evidence>
<proteinExistence type="inferred from homology"/>
<comment type="similarity">
    <text evidence="2 12 13">Belongs to the TonB-dependent receptor family.</text>
</comment>
<evidence type="ECO:0000259" key="15">
    <source>
        <dbReference type="Pfam" id="PF00593"/>
    </source>
</evidence>
<dbReference type="EMBL" id="SPUM01000034">
    <property type="protein sequence ID" value="TFW33874.1"/>
    <property type="molecule type" value="Genomic_DNA"/>
</dbReference>
<comment type="subcellular location">
    <subcellularLocation>
        <location evidence="1 12">Cell outer membrane</location>
        <topology evidence="1 12">Multi-pass membrane protein</topology>
    </subcellularLocation>
</comment>
<dbReference type="PANTHER" id="PTHR30069:SF53">
    <property type="entry name" value="COLICIN I RECEPTOR-RELATED"/>
    <property type="match status" value="1"/>
</dbReference>
<gene>
    <name evidence="17" type="ORF">E4O92_05425</name>
</gene>
<dbReference type="RefSeq" id="WP_135188737.1">
    <property type="nucleotide sequence ID" value="NZ_SPUM01000034.1"/>
</dbReference>
<evidence type="ECO:0000256" key="6">
    <source>
        <dbReference type="ARBA" id="ARBA00022729"/>
    </source>
</evidence>
<dbReference type="GO" id="GO:0009279">
    <property type="term" value="C:cell outer membrane"/>
    <property type="evidence" value="ECO:0007669"/>
    <property type="project" value="UniProtKB-SubCell"/>
</dbReference>
<dbReference type="OrthoDB" id="9760620at2"/>
<evidence type="ECO:0000256" key="11">
    <source>
        <dbReference type="ARBA" id="ARBA00023237"/>
    </source>
</evidence>
<feature type="chain" id="PRO_5021215953" evidence="14">
    <location>
        <begin position="30"/>
        <end position="781"/>
    </location>
</feature>
<dbReference type="PANTHER" id="PTHR30069">
    <property type="entry name" value="TONB-DEPENDENT OUTER MEMBRANE RECEPTOR"/>
    <property type="match status" value="1"/>
</dbReference>
<dbReference type="Pfam" id="PF07715">
    <property type="entry name" value="Plug"/>
    <property type="match status" value="1"/>
</dbReference>
<feature type="domain" description="TonB-dependent receptor-like beta-barrel" evidence="15">
    <location>
        <begin position="300"/>
        <end position="757"/>
    </location>
</feature>
<keyword evidence="18" id="KW-1185">Reference proteome</keyword>
<evidence type="ECO:0000256" key="4">
    <source>
        <dbReference type="ARBA" id="ARBA00022452"/>
    </source>
</evidence>
<dbReference type="Gene3D" id="2.40.170.20">
    <property type="entry name" value="TonB-dependent receptor, beta-barrel domain"/>
    <property type="match status" value="1"/>
</dbReference>
<evidence type="ECO:0000256" key="3">
    <source>
        <dbReference type="ARBA" id="ARBA00022448"/>
    </source>
</evidence>
<accession>A0A4Y9T3L5</accession>
<keyword evidence="11 12" id="KW-0998">Cell outer membrane</keyword>
<dbReference type="InterPro" id="IPR012910">
    <property type="entry name" value="Plug_dom"/>
</dbReference>
<dbReference type="Proteomes" id="UP000297258">
    <property type="component" value="Unassembled WGS sequence"/>
</dbReference>
<dbReference type="CDD" id="cd01347">
    <property type="entry name" value="ligand_gated_channel"/>
    <property type="match status" value="1"/>
</dbReference>
<dbReference type="InterPro" id="IPR036942">
    <property type="entry name" value="Beta-barrel_TonB_sf"/>
</dbReference>
<keyword evidence="4 12" id="KW-1134">Transmembrane beta strand</keyword>
<evidence type="ECO:0000256" key="13">
    <source>
        <dbReference type="RuleBase" id="RU003357"/>
    </source>
</evidence>
<keyword evidence="10 17" id="KW-0675">Receptor</keyword>
<dbReference type="Gene3D" id="2.170.130.10">
    <property type="entry name" value="TonB-dependent receptor, plug domain"/>
    <property type="match status" value="1"/>
</dbReference>
<feature type="domain" description="TonB-dependent receptor plug" evidence="16">
    <location>
        <begin position="52"/>
        <end position="165"/>
    </location>
</feature>
<name>A0A4Y9T3L5_9BURK</name>
<organism evidence="17 18">
    <name type="scientific">Massilia horti</name>
    <dbReference type="NCBI Taxonomy" id="2562153"/>
    <lineage>
        <taxon>Bacteria</taxon>
        <taxon>Pseudomonadati</taxon>
        <taxon>Pseudomonadota</taxon>
        <taxon>Betaproteobacteria</taxon>
        <taxon>Burkholderiales</taxon>
        <taxon>Oxalobacteraceae</taxon>
        <taxon>Telluria group</taxon>
        <taxon>Massilia</taxon>
    </lineage>
</organism>
<keyword evidence="9 12" id="KW-0472">Membrane</keyword>
<keyword evidence="7" id="KW-0406">Ion transport</keyword>
<evidence type="ECO:0000256" key="12">
    <source>
        <dbReference type="PROSITE-ProRule" id="PRU01360"/>
    </source>
</evidence>
<comment type="caution">
    <text evidence="17">The sequence shown here is derived from an EMBL/GenBank/DDBJ whole genome shotgun (WGS) entry which is preliminary data.</text>
</comment>
<dbReference type="InterPro" id="IPR037066">
    <property type="entry name" value="Plug_dom_sf"/>
</dbReference>
<keyword evidence="8 13" id="KW-0798">TonB box</keyword>
<dbReference type="GO" id="GO:0015344">
    <property type="term" value="F:siderophore uptake transmembrane transporter activity"/>
    <property type="evidence" value="ECO:0007669"/>
    <property type="project" value="TreeGrafter"/>
</dbReference>
<evidence type="ECO:0000259" key="16">
    <source>
        <dbReference type="Pfam" id="PF07715"/>
    </source>
</evidence>
<evidence type="ECO:0000313" key="17">
    <source>
        <dbReference type="EMBL" id="TFW33874.1"/>
    </source>
</evidence>
<keyword evidence="3 12" id="KW-0813">Transport</keyword>
<dbReference type="InterPro" id="IPR000531">
    <property type="entry name" value="Beta-barrel_TonB"/>
</dbReference>
<sequence>MSNNTTTRFLTMPLLAVVTASGVAPLAHAQDPDGELPSVLVSGTRGYAQRNQLPVASESVTAEDIAETTNAVTVEDALKYLPSVLIRRRYIGDTQAPMATRTTGINASARSLIYADGILLSTLVNNNNQNGSPQWFMVAPDEIERVDVLYGPFAAAFPGNSYGAVTEIATRMPRKFEGSARLSSTSQRFSQYGTSDRYPAVQANVNVGNRSGKLSWWVSVNHLSSFSQPVTYLTVNQSSTNAAATAPVIAGAFTDRNRTGAPVLVIGAGNLTHTAQDAAKIKLAYDISPSLVATYTLGTWQNTAQAGSQSYLSTSAAAPYFGGSGTVNIGGKAYSAGTISSPFSSNSTKQEHWMQALSAKTRHEGPWNWEAVATWFNYQTDLTRTSTGPYPDAQHGGPGRIADAAGTRWNTVDLNGTWDQPSDAARHAVSFGVHDDHYFLASPVYNTSDWVRSDKGALFSDSRGKTHTRALWIQDAWQIAPSILATIGGRYEWWRAYDGFNLATASNGTSFPLTQPDVERNGFSPKLSITWQATPGWNVRGSYGRALRFPTVGELYQNIQTGQTFTQANPFLKPEDVHSAELAVECKSSTGRLRVSFFEEHVSNALISQTSTLPGVAVPVSFVQNVDKTRQRGVELVAEQRSVLVQGLDLNGSVTYVDARIKQNSGYVPTMPGATSIGKRTPYVPEWRATAMATYRPSDRWTYTLAARYSTRQYATVDNTDINPATYQGFQSYFVMDARVRYKLDRYWSAAAGIDNLNNKSYFLFHPFPQRTLFAELRYDF</sequence>
<dbReference type="SUPFAM" id="SSF56935">
    <property type="entry name" value="Porins"/>
    <property type="match status" value="1"/>
</dbReference>
<reference evidence="17 18" key="1">
    <citation type="submission" date="2019-03" db="EMBL/GenBank/DDBJ databases">
        <title>Draft genome of Massilia hortus sp. nov., a novel bacterial species of the Oxalobacteraceae family.</title>
        <authorList>
            <person name="Peta V."/>
            <person name="Raths R."/>
            <person name="Bucking H."/>
        </authorList>
    </citation>
    <scope>NUCLEOTIDE SEQUENCE [LARGE SCALE GENOMIC DNA]</scope>
    <source>
        <strain evidence="17 18">ONC3</strain>
    </source>
</reference>
<evidence type="ECO:0000256" key="10">
    <source>
        <dbReference type="ARBA" id="ARBA00023170"/>
    </source>
</evidence>
<evidence type="ECO:0000313" key="18">
    <source>
        <dbReference type="Proteomes" id="UP000297258"/>
    </source>
</evidence>
<dbReference type="Pfam" id="PF00593">
    <property type="entry name" value="TonB_dep_Rec_b-barrel"/>
    <property type="match status" value="1"/>
</dbReference>
<keyword evidence="6 14" id="KW-0732">Signal</keyword>
<protein>
    <submittedName>
        <fullName evidence="17">TonB-dependent receptor</fullName>
    </submittedName>
</protein>
<evidence type="ECO:0000256" key="5">
    <source>
        <dbReference type="ARBA" id="ARBA00022692"/>
    </source>
</evidence>
<evidence type="ECO:0000256" key="2">
    <source>
        <dbReference type="ARBA" id="ARBA00009810"/>
    </source>
</evidence>
<dbReference type="InterPro" id="IPR039426">
    <property type="entry name" value="TonB-dep_rcpt-like"/>
</dbReference>
<evidence type="ECO:0000256" key="9">
    <source>
        <dbReference type="ARBA" id="ARBA00023136"/>
    </source>
</evidence>
<dbReference type="PROSITE" id="PS52016">
    <property type="entry name" value="TONB_DEPENDENT_REC_3"/>
    <property type="match status" value="1"/>
</dbReference>
<keyword evidence="5 12" id="KW-0812">Transmembrane</keyword>
<dbReference type="GO" id="GO:0044718">
    <property type="term" value="P:siderophore transmembrane transport"/>
    <property type="evidence" value="ECO:0007669"/>
    <property type="project" value="TreeGrafter"/>
</dbReference>
<feature type="signal peptide" evidence="14">
    <location>
        <begin position="1"/>
        <end position="29"/>
    </location>
</feature>
<evidence type="ECO:0000256" key="8">
    <source>
        <dbReference type="ARBA" id="ARBA00023077"/>
    </source>
</evidence>
<dbReference type="AlphaFoldDB" id="A0A4Y9T3L5"/>